<keyword evidence="1 2" id="KW-0808">Transferase</keyword>
<dbReference type="GO" id="GO:0008654">
    <property type="term" value="P:phospholipid biosynthetic process"/>
    <property type="evidence" value="ECO:0007669"/>
    <property type="project" value="InterPro"/>
</dbReference>
<organism evidence="4">
    <name type="scientific">uncultured Thermoleophilia bacterium</name>
    <dbReference type="NCBI Taxonomy" id="1497501"/>
    <lineage>
        <taxon>Bacteria</taxon>
        <taxon>Bacillati</taxon>
        <taxon>Actinomycetota</taxon>
        <taxon>Thermoleophilia</taxon>
        <taxon>environmental samples</taxon>
    </lineage>
</organism>
<dbReference type="Gene3D" id="1.20.120.1760">
    <property type="match status" value="1"/>
</dbReference>
<evidence type="ECO:0000256" key="2">
    <source>
        <dbReference type="RuleBase" id="RU003750"/>
    </source>
</evidence>
<dbReference type="AlphaFoldDB" id="A0A6J4TM40"/>
<dbReference type="Pfam" id="PF01066">
    <property type="entry name" value="CDP-OH_P_transf"/>
    <property type="match status" value="1"/>
</dbReference>
<evidence type="ECO:0000256" key="1">
    <source>
        <dbReference type="ARBA" id="ARBA00022679"/>
    </source>
</evidence>
<dbReference type="PROSITE" id="PS00379">
    <property type="entry name" value="CDP_ALCOHOL_P_TRANSF"/>
    <property type="match status" value="1"/>
</dbReference>
<keyword evidence="3" id="KW-0472">Membrane</keyword>
<protein>
    <recommendedName>
        <fullName evidence="5">CDP-alcohol phosphatidyltransferase family protein</fullName>
    </recommendedName>
</protein>
<evidence type="ECO:0000313" key="4">
    <source>
        <dbReference type="EMBL" id="CAA9526754.1"/>
    </source>
</evidence>
<feature type="transmembrane region" description="Helical" evidence="3">
    <location>
        <begin position="158"/>
        <end position="177"/>
    </location>
</feature>
<proteinExistence type="inferred from homology"/>
<name>A0A6J4TM40_9ACTN</name>
<dbReference type="InterPro" id="IPR048254">
    <property type="entry name" value="CDP_ALCOHOL_P_TRANSF_CS"/>
</dbReference>
<feature type="transmembrane region" description="Helical" evidence="3">
    <location>
        <begin position="32"/>
        <end position="52"/>
    </location>
</feature>
<gene>
    <name evidence="4" type="ORF">AVDCRST_MAG79-574</name>
</gene>
<dbReference type="GO" id="GO:0016020">
    <property type="term" value="C:membrane"/>
    <property type="evidence" value="ECO:0007669"/>
    <property type="project" value="InterPro"/>
</dbReference>
<evidence type="ECO:0000256" key="3">
    <source>
        <dbReference type="SAM" id="Phobius"/>
    </source>
</evidence>
<accession>A0A6J4TM40</accession>
<feature type="transmembrane region" description="Helical" evidence="3">
    <location>
        <begin position="58"/>
        <end position="77"/>
    </location>
</feature>
<dbReference type="GO" id="GO:0016780">
    <property type="term" value="F:phosphotransferase activity, for other substituted phosphate groups"/>
    <property type="evidence" value="ECO:0007669"/>
    <property type="project" value="InterPro"/>
</dbReference>
<sequence length="199" mass="20939">MNAQLERLQQGYTSGARKLVSDLVGGLRRIPVTANQVTAVAFLLNIAAAVLIYDERWILAGILFLVGSILDVFDGAIARSKGEAGPRGAFIDSTFDRIAEGAVLGAIALAFARQGETLAQAAVFAALVGSFLTSYTRAKAEAIGLDGTSGFMARAERVVLIGATLLFAPLGALPYGIELLAVLSAVTVLQRVRHVLRQL</sequence>
<comment type="similarity">
    <text evidence="2">Belongs to the CDP-alcohol phosphatidyltransferase class-I family.</text>
</comment>
<keyword evidence="3" id="KW-0812">Transmembrane</keyword>
<dbReference type="InterPro" id="IPR000462">
    <property type="entry name" value="CDP-OH_P_trans"/>
</dbReference>
<reference evidence="4" key="1">
    <citation type="submission" date="2020-02" db="EMBL/GenBank/DDBJ databases">
        <authorList>
            <person name="Meier V. D."/>
        </authorList>
    </citation>
    <scope>NUCLEOTIDE SEQUENCE</scope>
    <source>
        <strain evidence="4">AVDCRST_MAG79</strain>
    </source>
</reference>
<evidence type="ECO:0008006" key="5">
    <source>
        <dbReference type="Google" id="ProtNLM"/>
    </source>
</evidence>
<keyword evidence="3" id="KW-1133">Transmembrane helix</keyword>
<dbReference type="InterPro" id="IPR043130">
    <property type="entry name" value="CDP-OH_PTrfase_TM_dom"/>
</dbReference>
<dbReference type="EMBL" id="CADCWC010000109">
    <property type="protein sequence ID" value="CAA9526754.1"/>
    <property type="molecule type" value="Genomic_DNA"/>
</dbReference>